<evidence type="ECO:0000256" key="1">
    <source>
        <dbReference type="SAM" id="MobiDB-lite"/>
    </source>
</evidence>
<reference evidence="3" key="1">
    <citation type="submission" date="2020-06" db="EMBL/GenBank/DDBJ databases">
        <authorList>
            <consortium name="Plant Systems Biology data submission"/>
        </authorList>
    </citation>
    <scope>NUCLEOTIDE SEQUENCE</scope>
    <source>
        <strain evidence="3">D6</strain>
    </source>
</reference>
<protein>
    <recommendedName>
        <fullName evidence="5">TLC domain-containing protein</fullName>
    </recommendedName>
</protein>
<feature type="transmembrane region" description="Helical" evidence="2">
    <location>
        <begin position="241"/>
        <end position="263"/>
    </location>
</feature>
<keyword evidence="2" id="KW-0472">Membrane</keyword>
<keyword evidence="2" id="KW-1133">Transmembrane helix</keyword>
<feature type="transmembrane region" description="Helical" evidence="2">
    <location>
        <begin position="146"/>
        <end position="166"/>
    </location>
</feature>
<organism evidence="3 4">
    <name type="scientific">Seminavis robusta</name>
    <dbReference type="NCBI Taxonomy" id="568900"/>
    <lineage>
        <taxon>Eukaryota</taxon>
        <taxon>Sar</taxon>
        <taxon>Stramenopiles</taxon>
        <taxon>Ochrophyta</taxon>
        <taxon>Bacillariophyta</taxon>
        <taxon>Bacillariophyceae</taxon>
        <taxon>Bacillariophycidae</taxon>
        <taxon>Naviculales</taxon>
        <taxon>Naviculaceae</taxon>
        <taxon>Seminavis</taxon>
    </lineage>
</organism>
<evidence type="ECO:0000313" key="4">
    <source>
        <dbReference type="Proteomes" id="UP001153069"/>
    </source>
</evidence>
<feature type="transmembrane region" description="Helical" evidence="2">
    <location>
        <begin position="269"/>
        <end position="298"/>
    </location>
</feature>
<feature type="region of interest" description="Disordered" evidence="1">
    <location>
        <begin position="317"/>
        <end position="346"/>
    </location>
</feature>
<evidence type="ECO:0000256" key="2">
    <source>
        <dbReference type="SAM" id="Phobius"/>
    </source>
</evidence>
<feature type="transmembrane region" description="Helical" evidence="2">
    <location>
        <begin position="178"/>
        <end position="197"/>
    </location>
</feature>
<feature type="transmembrane region" description="Helical" evidence="2">
    <location>
        <begin position="209"/>
        <end position="229"/>
    </location>
</feature>
<feature type="transmembrane region" description="Helical" evidence="2">
    <location>
        <begin position="111"/>
        <end position="134"/>
    </location>
</feature>
<keyword evidence="4" id="KW-1185">Reference proteome</keyword>
<gene>
    <name evidence="3" type="ORF">SEMRO_1408_G270070.1</name>
</gene>
<dbReference type="OrthoDB" id="10616375at2759"/>
<dbReference type="Proteomes" id="UP001153069">
    <property type="component" value="Unassembled WGS sequence"/>
</dbReference>
<keyword evidence="2" id="KW-0812">Transmembrane</keyword>
<dbReference type="EMBL" id="CAICTM010001406">
    <property type="protein sequence ID" value="CAB9523360.1"/>
    <property type="molecule type" value="Genomic_DNA"/>
</dbReference>
<evidence type="ECO:0008006" key="5">
    <source>
        <dbReference type="Google" id="ProtNLM"/>
    </source>
</evidence>
<comment type="caution">
    <text evidence="3">The sequence shown here is derived from an EMBL/GenBank/DDBJ whole genome shotgun (WGS) entry which is preliminary data.</text>
</comment>
<accession>A0A9N8HSN5</accession>
<name>A0A9N8HSN5_9STRA</name>
<evidence type="ECO:0000313" key="3">
    <source>
        <dbReference type="EMBL" id="CAB9523360.1"/>
    </source>
</evidence>
<dbReference type="AlphaFoldDB" id="A0A9N8HSN5"/>
<sequence length="346" mass="38929">MTDFPSCIPSNCPHLPEGLMPEGYHSIPLCEEESFDQAIAAGQLPPPGTWSWEWFKFAIPDSKYQDYVTGTTSASVFLALIVVALSYPVFNMFWTKRSETFRGLSNDQQVVVIQHTIEAFYLTLAFPVLTWAMLSANFQVPFSADYLSIVSNIIGGYMVWIVHVYVMEIVGRYRTIRPLVLVHHLCAAGDALLPLYVMSAINIRCAAVLTYFIAWEAPVFIGLFMYRLYPLNKWTPRIIRFSMWTFGLSRPVQMAWILALVIVHWENSVAWHAITQVCFGVLFSSLQLYTLVIHNALLKKCLKMQRGSTGTSVVKELSQEVPDDASKSTSGGSAQLPPDEGDYVDC</sequence>
<proteinExistence type="predicted"/>
<feature type="transmembrane region" description="Helical" evidence="2">
    <location>
        <begin position="67"/>
        <end position="90"/>
    </location>
</feature>